<dbReference type="CDD" id="cd12797">
    <property type="entry name" value="M23_peptidase"/>
    <property type="match status" value="1"/>
</dbReference>
<protein>
    <submittedName>
        <fullName evidence="4">Murein DD-endopeptidase MepM and murein hydrolase activator NlpD, contain LysM domain</fullName>
    </submittedName>
</protein>
<gene>
    <name evidence="4" type="ORF">SAMN05216526_0059</name>
</gene>
<keyword evidence="4" id="KW-0378">Hydrolase</keyword>
<dbReference type="STRING" id="233100.SAMN05216526_0059"/>
<sequence>MRKASDYQWLEALRESLGANSDSAQVLIATSDGARHIEMSRRDIDRLLADHDRRIKGQKRLFTWIVTMVLIALMATGANYFLLSGQYAQRSGEYQQLTNALDELLYTARSDTTLPISLDPNDLERNVRELSSVLAYTDQAFRIYVESTRPLLGERRQALQESLGSAGFELERVQQVMQESQPVGGMLVDREISRILDLYLDDPIYNELEALSMLDTFADSLPNARPVVAGRVTSPFGMRRHPVTGRFAPHRGVDFVSYEDRSILAAGAGRVSFAARDGGFGKVVIVDHGMGIESLYAHLASFDVEEGQWVEKGDQLGVMGATGRTSGIHLHYEVRFNGRYLDPLKVFEVGSYVR</sequence>
<evidence type="ECO:0000256" key="2">
    <source>
        <dbReference type="SAM" id="Phobius"/>
    </source>
</evidence>
<dbReference type="PANTHER" id="PTHR21666">
    <property type="entry name" value="PEPTIDASE-RELATED"/>
    <property type="match status" value="1"/>
</dbReference>
<organism evidence="4 5">
    <name type="scientific">Ectothiorhodosinus mongolicus</name>
    <dbReference type="NCBI Taxonomy" id="233100"/>
    <lineage>
        <taxon>Bacteria</taxon>
        <taxon>Pseudomonadati</taxon>
        <taxon>Pseudomonadota</taxon>
        <taxon>Gammaproteobacteria</taxon>
        <taxon>Chromatiales</taxon>
        <taxon>Ectothiorhodospiraceae</taxon>
        <taxon>Ectothiorhodosinus</taxon>
    </lineage>
</organism>
<keyword evidence="2" id="KW-1133">Transmembrane helix</keyword>
<dbReference type="GO" id="GO:0004222">
    <property type="term" value="F:metalloendopeptidase activity"/>
    <property type="evidence" value="ECO:0007669"/>
    <property type="project" value="TreeGrafter"/>
</dbReference>
<keyword evidence="2" id="KW-0472">Membrane</keyword>
<keyword evidence="1" id="KW-0732">Signal</keyword>
<dbReference type="RefSeq" id="WP_076753954.1">
    <property type="nucleotide sequence ID" value="NZ_CP023018.1"/>
</dbReference>
<dbReference type="InterPro" id="IPR016047">
    <property type="entry name" value="M23ase_b-sheet_dom"/>
</dbReference>
<feature type="domain" description="M23ase beta-sheet core" evidence="3">
    <location>
        <begin position="249"/>
        <end position="343"/>
    </location>
</feature>
<evidence type="ECO:0000256" key="1">
    <source>
        <dbReference type="ARBA" id="ARBA00022729"/>
    </source>
</evidence>
<dbReference type="Gene3D" id="2.70.70.10">
    <property type="entry name" value="Glucose Permease (Domain IIA)"/>
    <property type="match status" value="1"/>
</dbReference>
<dbReference type="InterPro" id="IPR011055">
    <property type="entry name" value="Dup_hybrid_motif"/>
</dbReference>
<dbReference type="Proteomes" id="UP000223759">
    <property type="component" value="Unassembled WGS sequence"/>
</dbReference>
<dbReference type="PANTHER" id="PTHR21666:SF289">
    <property type="entry name" value="L-ALA--D-GLU ENDOPEPTIDASE"/>
    <property type="match status" value="1"/>
</dbReference>
<feature type="transmembrane region" description="Helical" evidence="2">
    <location>
        <begin position="61"/>
        <end position="83"/>
    </location>
</feature>
<accession>A0A1R3VLZ3</accession>
<dbReference type="OrthoDB" id="9805070at2"/>
<evidence type="ECO:0000313" key="4">
    <source>
        <dbReference type="EMBL" id="SIT65611.1"/>
    </source>
</evidence>
<name>A0A1R3VLZ3_9GAMM</name>
<evidence type="ECO:0000313" key="5">
    <source>
        <dbReference type="Proteomes" id="UP000223759"/>
    </source>
</evidence>
<proteinExistence type="predicted"/>
<keyword evidence="5" id="KW-1185">Reference proteome</keyword>
<dbReference type="AlphaFoldDB" id="A0A1R3VLZ3"/>
<keyword evidence="2" id="KW-0812">Transmembrane</keyword>
<dbReference type="SUPFAM" id="SSF51261">
    <property type="entry name" value="Duplicated hybrid motif"/>
    <property type="match status" value="1"/>
</dbReference>
<dbReference type="InterPro" id="IPR050570">
    <property type="entry name" value="Cell_wall_metabolism_enzyme"/>
</dbReference>
<dbReference type="Pfam" id="PF01551">
    <property type="entry name" value="Peptidase_M23"/>
    <property type="match status" value="1"/>
</dbReference>
<dbReference type="EMBL" id="FTPK01000001">
    <property type="protein sequence ID" value="SIT65611.1"/>
    <property type="molecule type" value="Genomic_DNA"/>
</dbReference>
<reference evidence="4 5" key="1">
    <citation type="submission" date="2017-01" db="EMBL/GenBank/DDBJ databases">
        <authorList>
            <person name="Mah S.A."/>
            <person name="Swanson W.J."/>
            <person name="Moy G.W."/>
            <person name="Vacquier V.D."/>
        </authorList>
    </citation>
    <scope>NUCLEOTIDE SEQUENCE [LARGE SCALE GENOMIC DNA]</scope>
    <source>
        <strain evidence="4 5">M9</strain>
    </source>
</reference>
<evidence type="ECO:0000259" key="3">
    <source>
        <dbReference type="Pfam" id="PF01551"/>
    </source>
</evidence>